<feature type="signal peptide" evidence="2">
    <location>
        <begin position="1"/>
        <end position="20"/>
    </location>
</feature>
<name>A0A482WGX1_LAOST</name>
<gene>
    <name evidence="3" type="ORF">LSTR_LSTR011321</name>
</gene>
<feature type="compositionally biased region" description="Low complexity" evidence="1">
    <location>
        <begin position="197"/>
        <end position="208"/>
    </location>
</feature>
<feature type="compositionally biased region" description="Polar residues" evidence="1">
    <location>
        <begin position="279"/>
        <end position="308"/>
    </location>
</feature>
<keyword evidence="4" id="KW-1185">Reference proteome</keyword>
<feature type="compositionally biased region" description="Polar residues" evidence="1">
    <location>
        <begin position="250"/>
        <end position="264"/>
    </location>
</feature>
<feature type="compositionally biased region" description="Low complexity" evidence="1">
    <location>
        <begin position="231"/>
        <end position="243"/>
    </location>
</feature>
<protein>
    <recommendedName>
        <fullName evidence="5">DUF4794 domain-containing protein</fullName>
    </recommendedName>
</protein>
<evidence type="ECO:0000313" key="3">
    <source>
        <dbReference type="EMBL" id="RZF32542.1"/>
    </source>
</evidence>
<feature type="region of interest" description="Disordered" evidence="1">
    <location>
        <begin position="53"/>
        <end position="93"/>
    </location>
</feature>
<proteinExistence type="predicted"/>
<keyword evidence="2" id="KW-0732">Signal</keyword>
<dbReference type="Proteomes" id="UP000291343">
    <property type="component" value="Unassembled WGS sequence"/>
</dbReference>
<dbReference type="STRING" id="195883.A0A482WGX1"/>
<organism evidence="3 4">
    <name type="scientific">Laodelphax striatellus</name>
    <name type="common">Small brown planthopper</name>
    <name type="synonym">Delphax striatella</name>
    <dbReference type="NCBI Taxonomy" id="195883"/>
    <lineage>
        <taxon>Eukaryota</taxon>
        <taxon>Metazoa</taxon>
        <taxon>Ecdysozoa</taxon>
        <taxon>Arthropoda</taxon>
        <taxon>Hexapoda</taxon>
        <taxon>Insecta</taxon>
        <taxon>Pterygota</taxon>
        <taxon>Neoptera</taxon>
        <taxon>Paraneoptera</taxon>
        <taxon>Hemiptera</taxon>
        <taxon>Auchenorrhyncha</taxon>
        <taxon>Fulgoroidea</taxon>
        <taxon>Delphacidae</taxon>
        <taxon>Criomorphinae</taxon>
        <taxon>Laodelphax</taxon>
    </lineage>
</organism>
<dbReference type="AlphaFoldDB" id="A0A482WGX1"/>
<dbReference type="InParanoid" id="A0A482WGX1"/>
<feature type="region of interest" description="Disordered" evidence="1">
    <location>
        <begin position="231"/>
        <end position="317"/>
    </location>
</feature>
<dbReference type="OrthoDB" id="6594328at2759"/>
<comment type="caution">
    <text evidence="3">The sequence shown here is derived from an EMBL/GenBank/DDBJ whole genome shotgun (WGS) entry which is preliminary data.</text>
</comment>
<dbReference type="EMBL" id="QKKF02036682">
    <property type="protein sequence ID" value="RZF32542.1"/>
    <property type="molecule type" value="Genomic_DNA"/>
</dbReference>
<sequence>MKISCTTLAVLATCLACGFAEVPVGDQDGAPYPASGWKPAGRLLLLPIRQQESPANEYGPPEQISATEYPPVTPQTEESKNASAFPASQQLQQQPGVNSGVYHVLLPDGRLQRVEFTTAPLKSEAAQSFTSPLQYQQEQAVNSDYSFSGQYQQQPQEQLVSYEVQKSQNYELAPTQPFAFPGAFPNAFPQTSEGQSAKFTQGQTAGQAGFQKPSFQQNQFGLNTFEQTQTQQNQFGQSSFQQSPRGGKFSQPQTGFSQSSNAKFQQQQQRQYLSPRPNIESQSSFSQYKVSQTNAAAPSGSNGKYTSGQQQQYQPQAQPQVFGYQQVYFTQSQQSEQSDAETVPTPPEGTAYVANVQYKDVEPIPGPIYSYNPAPLVRILRKTE</sequence>
<accession>A0A482WGX1</accession>
<reference evidence="3 4" key="1">
    <citation type="journal article" date="2017" name="Gigascience">
        <title>Genome sequence of the small brown planthopper, Laodelphax striatellus.</title>
        <authorList>
            <person name="Zhu J."/>
            <person name="Jiang F."/>
            <person name="Wang X."/>
            <person name="Yang P."/>
            <person name="Bao Y."/>
            <person name="Zhao W."/>
            <person name="Wang W."/>
            <person name="Lu H."/>
            <person name="Wang Q."/>
            <person name="Cui N."/>
            <person name="Li J."/>
            <person name="Chen X."/>
            <person name="Luo L."/>
            <person name="Yu J."/>
            <person name="Kang L."/>
            <person name="Cui F."/>
        </authorList>
    </citation>
    <scope>NUCLEOTIDE SEQUENCE [LARGE SCALE GENOMIC DNA]</scope>
    <source>
        <strain evidence="3">Lst14</strain>
    </source>
</reference>
<feature type="chain" id="PRO_5019826170" description="DUF4794 domain-containing protein" evidence="2">
    <location>
        <begin position="21"/>
        <end position="384"/>
    </location>
</feature>
<feature type="region of interest" description="Disordered" evidence="1">
    <location>
        <begin position="184"/>
        <end position="208"/>
    </location>
</feature>
<evidence type="ECO:0000256" key="2">
    <source>
        <dbReference type="SAM" id="SignalP"/>
    </source>
</evidence>
<evidence type="ECO:0000256" key="1">
    <source>
        <dbReference type="SAM" id="MobiDB-lite"/>
    </source>
</evidence>
<evidence type="ECO:0000313" key="4">
    <source>
        <dbReference type="Proteomes" id="UP000291343"/>
    </source>
</evidence>
<evidence type="ECO:0008006" key="5">
    <source>
        <dbReference type="Google" id="ProtNLM"/>
    </source>
</evidence>